<dbReference type="PANTHER" id="PTHR11014:SF63">
    <property type="entry name" value="METALLOPEPTIDASE, PUTATIVE (AFU_ORTHOLOGUE AFUA_6G09600)-RELATED"/>
    <property type="match status" value="1"/>
</dbReference>
<dbReference type="Gene3D" id="3.40.630.10">
    <property type="entry name" value="Zn peptidases"/>
    <property type="match status" value="1"/>
</dbReference>
<dbReference type="Proteomes" id="UP000317318">
    <property type="component" value="Chromosome"/>
</dbReference>
<dbReference type="PANTHER" id="PTHR11014">
    <property type="entry name" value="PEPTIDASE M20 FAMILY MEMBER"/>
    <property type="match status" value="1"/>
</dbReference>
<dbReference type="GO" id="GO:0004046">
    <property type="term" value="F:aminoacylase activity"/>
    <property type="evidence" value="ECO:0007669"/>
    <property type="project" value="UniProtKB-EC"/>
</dbReference>
<name>A0A517R282_9PLAN</name>
<keyword evidence="1" id="KW-0378">Hydrolase</keyword>
<dbReference type="InterPro" id="IPR017439">
    <property type="entry name" value="Amidohydrolase"/>
</dbReference>
<reference evidence="1 2" key="1">
    <citation type="submission" date="2019-02" db="EMBL/GenBank/DDBJ databases">
        <title>Deep-cultivation of Planctomycetes and their phenomic and genomic characterization uncovers novel biology.</title>
        <authorList>
            <person name="Wiegand S."/>
            <person name="Jogler M."/>
            <person name="Boedeker C."/>
            <person name="Pinto D."/>
            <person name="Vollmers J."/>
            <person name="Rivas-Marin E."/>
            <person name="Kohn T."/>
            <person name="Peeters S.H."/>
            <person name="Heuer A."/>
            <person name="Rast P."/>
            <person name="Oberbeckmann S."/>
            <person name="Bunk B."/>
            <person name="Jeske O."/>
            <person name="Meyerdierks A."/>
            <person name="Storesund J.E."/>
            <person name="Kallscheuer N."/>
            <person name="Luecker S."/>
            <person name="Lage O.M."/>
            <person name="Pohl T."/>
            <person name="Merkel B.J."/>
            <person name="Hornburger P."/>
            <person name="Mueller R.-W."/>
            <person name="Bruemmer F."/>
            <person name="Labrenz M."/>
            <person name="Spormann A.M."/>
            <person name="Op den Camp H."/>
            <person name="Overmann J."/>
            <person name="Amann R."/>
            <person name="Jetten M.S.M."/>
            <person name="Mascher T."/>
            <person name="Medema M.H."/>
            <person name="Devos D.P."/>
            <person name="Kaster A.-K."/>
            <person name="Ovreas L."/>
            <person name="Rohde M."/>
            <person name="Galperin M.Y."/>
            <person name="Jogler C."/>
        </authorList>
    </citation>
    <scope>NUCLEOTIDE SEQUENCE [LARGE SCALE GENOMIC DNA]</scope>
    <source>
        <strain evidence="1 2">Pan189</strain>
    </source>
</reference>
<dbReference type="RefSeq" id="WP_145364027.1">
    <property type="nucleotide sequence ID" value="NZ_CP036268.1"/>
</dbReference>
<accession>A0A517R282</accession>
<dbReference type="KEGG" id="svp:Pan189_23360"/>
<dbReference type="SUPFAM" id="SSF53187">
    <property type="entry name" value="Zn-dependent exopeptidases"/>
    <property type="match status" value="1"/>
</dbReference>
<dbReference type="AlphaFoldDB" id="A0A517R282"/>
<gene>
    <name evidence="1" type="primary">amaA</name>
    <name evidence="1" type="ORF">Pan189_23360</name>
</gene>
<dbReference type="EMBL" id="CP036268">
    <property type="protein sequence ID" value="QDT37953.1"/>
    <property type="molecule type" value="Genomic_DNA"/>
</dbReference>
<dbReference type="EC" id="3.5.1.14" evidence="1"/>
<proteinExistence type="predicted"/>
<evidence type="ECO:0000313" key="2">
    <source>
        <dbReference type="Proteomes" id="UP000317318"/>
    </source>
</evidence>
<sequence length="112" mass="12331">MLYATVLPAGPVEEWADENLTDVVKLYVELHKSPELSFHEEQTAARLADEWRSLGFEVTTGIGGHGVVALMKNGSGPTVMLRCDMDALPVTERTGLPYASERTLSPADERRM</sequence>
<evidence type="ECO:0000313" key="1">
    <source>
        <dbReference type="EMBL" id="QDT37953.1"/>
    </source>
</evidence>
<keyword evidence="2" id="KW-1185">Reference proteome</keyword>
<organism evidence="1 2">
    <name type="scientific">Stratiformator vulcanicus</name>
    <dbReference type="NCBI Taxonomy" id="2527980"/>
    <lineage>
        <taxon>Bacteria</taxon>
        <taxon>Pseudomonadati</taxon>
        <taxon>Planctomycetota</taxon>
        <taxon>Planctomycetia</taxon>
        <taxon>Planctomycetales</taxon>
        <taxon>Planctomycetaceae</taxon>
        <taxon>Stratiformator</taxon>
    </lineage>
</organism>
<protein>
    <submittedName>
        <fullName evidence="1">N-acyl-L-amino acid amidohydrolase</fullName>
        <ecNumber evidence="1">3.5.1.14</ecNumber>
    </submittedName>
</protein>
<dbReference type="OrthoDB" id="9776731at2"/>